<accession>A0ABY4VSM5</accession>
<dbReference type="InterPro" id="IPR035919">
    <property type="entry name" value="EAL_sf"/>
</dbReference>
<dbReference type="Gene3D" id="3.20.20.450">
    <property type="entry name" value="EAL domain"/>
    <property type="match status" value="1"/>
</dbReference>
<keyword evidence="4" id="KW-1185">Reference proteome</keyword>
<protein>
    <submittedName>
        <fullName evidence="3">EAL domain-containing protein</fullName>
    </submittedName>
</protein>
<dbReference type="RefSeq" id="WP_252252567.1">
    <property type="nucleotide sequence ID" value="NZ_CP098736.1"/>
</dbReference>
<evidence type="ECO:0000256" key="1">
    <source>
        <dbReference type="SAM" id="MobiDB-lite"/>
    </source>
</evidence>
<dbReference type="InterPro" id="IPR001633">
    <property type="entry name" value="EAL_dom"/>
</dbReference>
<feature type="region of interest" description="Disordered" evidence="1">
    <location>
        <begin position="286"/>
        <end position="349"/>
    </location>
</feature>
<dbReference type="EMBL" id="CP098736">
    <property type="protein sequence ID" value="USE78786.1"/>
    <property type="molecule type" value="Genomic_DNA"/>
</dbReference>
<dbReference type="SUPFAM" id="SSF141868">
    <property type="entry name" value="EAL domain-like"/>
    <property type="match status" value="1"/>
</dbReference>
<evidence type="ECO:0000313" key="3">
    <source>
        <dbReference type="EMBL" id="USE78786.1"/>
    </source>
</evidence>
<reference evidence="3" key="1">
    <citation type="submission" date="2022-06" db="EMBL/GenBank/DDBJ databases">
        <title>Complete genome sequence and characterization of Cupriavidus gilardii QJ1 isolated from contaminating cells.</title>
        <authorList>
            <person name="Qi J."/>
        </authorList>
    </citation>
    <scope>NUCLEOTIDE SEQUENCE</scope>
    <source>
        <strain evidence="3">QJ1</strain>
    </source>
</reference>
<sequence length="349" mass="37942">MTHAGTERGTERGTFTRRDPEDERDLARFAASPAPAGVPQIPAALARYLEALPQRPEPGYSLWRDARGQVQGRFHHCSLTSAFAPVIELADRRAIGHEGTIRTYAGEQPGLAAWKLFALAADDASLVALDRLSRLLHAINYVAAGGTGRLVLNVHNRLLVAVADDHGAAFRRAVQALDLPQSQLVIQVPASANDNLPLLLQVVGNYRRNGFAVSLQASDPAEAGVLIAQARPDWLKLDMGRLWTDRQLAGLRASAADAGVTLIGRRLDSAETALRLQAAGIELGQGTHAGATLGPGELRRAGPLSCRPDSQRPDPHRRDLRHPDLRHPDSRRPDSRRPDSHHDDQEEPR</sequence>
<name>A0ABY4VSM5_9BURK</name>
<feature type="compositionally biased region" description="Basic and acidic residues" evidence="1">
    <location>
        <begin position="1"/>
        <end position="27"/>
    </location>
</feature>
<organism evidence="3 4">
    <name type="scientific">Cupriavidus gilardii</name>
    <dbReference type="NCBI Taxonomy" id="82541"/>
    <lineage>
        <taxon>Bacteria</taxon>
        <taxon>Pseudomonadati</taxon>
        <taxon>Pseudomonadota</taxon>
        <taxon>Betaproteobacteria</taxon>
        <taxon>Burkholderiales</taxon>
        <taxon>Burkholderiaceae</taxon>
        <taxon>Cupriavidus</taxon>
    </lineage>
</organism>
<feature type="domain" description="EAL" evidence="2">
    <location>
        <begin position="69"/>
        <end position="288"/>
    </location>
</feature>
<feature type="compositionally biased region" description="Basic and acidic residues" evidence="1">
    <location>
        <begin position="309"/>
        <end position="349"/>
    </location>
</feature>
<dbReference type="Pfam" id="PF00563">
    <property type="entry name" value="EAL"/>
    <property type="match status" value="1"/>
</dbReference>
<evidence type="ECO:0000313" key="4">
    <source>
        <dbReference type="Proteomes" id="UP001056648"/>
    </source>
</evidence>
<proteinExistence type="predicted"/>
<evidence type="ECO:0000259" key="2">
    <source>
        <dbReference type="Pfam" id="PF00563"/>
    </source>
</evidence>
<dbReference type="Proteomes" id="UP001056648">
    <property type="component" value="Chromosome 2"/>
</dbReference>
<gene>
    <name evidence="3" type="ORF">NDR89_19265</name>
</gene>
<feature type="region of interest" description="Disordered" evidence="1">
    <location>
        <begin position="1"/>
        <end position="31"/>
    </location>
</feature>